<evidence type="ECO:0000313" key="4">
    <source>
        <dbReference type="EMBL" id="GCF92736.1"/>
    </source>
</evidence>
<dbReference type="OrthoDB" id="9814200at2"/>
<dbReference type="GO" id="GO:0003677">
    <property type="term" value="F:DNA binding"/>
    <property type="evidence" value="ECO:0007669"/>
    <property type="project" value="UniProtKB-UniRule"/>
</dbReference>
<evidence type="ECO:0000256" key="2">
    <source>
        <dbReference type="PROSITE-ProRule" id="PRU00335"/>
    </source>
</evidence>
<accession>A0A4P5P5L5</accession>
<proteinExistence type="predicted"/>
<dbReference type="RefSeq" id="WP_146621234.1">
    <property type="nucleotide sequence ID" value="NZ_BJCC01000006.1"/>
</dbReference>
<dbReference type="InterPro" id="IPR049149">
    <property type="entry name" value="TetR/AcrR_C"/>
</dbReference>
<dbReference type="Pfam" id="PF21303">
    <property type="entry name" value="TetR_C_39"/>
    <property type="match status" value="1"/>
</dbReference>
<gene>
    <name evidence="4" type="ORF">NRIC_06270</name>
</gene>
<evidence type="ECO:0000313" key="5">
    <source>
        <dbReference type="Proteomes" id="UP000290567"/>
    </source>
</evidence>
<evidence type="ECO:0000259" key="3">
    <source>
        <dbReference type="PROSITE" id="PS50977"/>
    </source>
</evidence>
<dbReference type="InterPro" id="IPR036271">
    <property type="entry name" value="Tet_transcr_reg_TetR-rel_C_sf"/>
</dbReference>
<feature type="domain" description="HTH tetR-type" evidence="3">
    <location>
        <begin position="1"/>
        <end position="61"/>
    </location>
</feature>
<dbReference type="EMBL" id="BJCC01000006">
    <property type="protein sequence ID" value="GCF92736.1"/>
    <property type="molecule type" value="Genomic_DNA"/>
</dbReference>
<organism evidence="4 5">
    <name type="scientific">Enterococcus florum</name>
    <dbReference type="NCBI Taxonomy" id="2480627"/>
    <lineage>
        <taxon>Bacteria</taxon>
        <taxon>Bacillati</taxon>
        <taxon>Bacillota</taxon>
        <taxon>Bacilli</taxon>
        <taxon>Lactobacillales</taxon>
        <taxon>Enterococcaceae</taxon>
        <taxon>Enterococcus</taxon>
    </lineage>
</organism>
<dbReference type="InterPro" id="IPR050624">
    <property type="entry name" value="HTH-type_Tx_Regulator"/>
</dbReference>
<dbReference type="SUPFAM" id="SSF46689">
    <property type="entry name" value="Homeodomain-like"/>
    <property type="match status" value="1"/>
</dbReference>
<keyword evidence="1 2" id="KW-0238">DNA-binding</keyword>
<dbReference type="Gene3D" id="1.10.357.10">
    <property type="entry name" value="Tetracycline Repressor, domain 2"/>
    <property type="match status" value="1"/>
</dbReference>
<dbReference type="InterPro" id="IPR001647">
    <property type="entry name" value="HTH_TetR"/>
</dbReference>
<dbReference type="InterPro" id="IPR009057">
    <property type="entry name" value="Homeodomain-like_sf"/>
</dbReference>
<keyword evidence="5" id="KW-1185">Reference proteome</keyword>
<feature type="DNA-binding region" description="H-T-H motif" evidence="2">
    <location>
        <begin position="24"/>
        <end position="43"/>
    </location>
</feature>
<comment type="caution">
    <text evidence="4">The sequence shown here is derived from an EMBL/GenBank/DDBJ whole genome shotgun (WGS) entry which is preliminary data.</text>
</comment>
<protein>
    <submittedName>
        <fullName evidence="4">TetR family transcriptional regulator</fullName>
    </submittedName>
</protein>
<dbReference type="PANTHER" id="PTHR43479:SF11">
    <property type="entry name" value="ACREF_ENVCD OPERON REPRESSOR-RELATED"/>
    <property type="match status" value="1"/>
</dbReference>
<dbReference type="AlphaFoldDB" id="A0A4P5P5L5"/>
<dbReference type="PANTHER" id="PTHR43479">
    <property type="entry name" value="ACREF/ENVCD OPERON REPRESSOR-RELATED"/>
    <property type="match status" value="1"/>
</dbReference>
<reference evidence="5" key="1">
    <citation type="submission" date="2019-02" db="EMBL/GenBank/DDBJ databases">
        <title>Draft genome sequence of Enterococcus sp. Gos25-1.</title>
        <authorList>
            <person name="Tanaka N."/>
            <person name="Shiwa Y."/>
            <person name="Fujita N."/>
        </authorList>
    </citation>
    <scope>NUCLEOTIDE SEQUENCE [LARGE SCALE GENOMIC DNA]</scope>
    <source>
        <strain evidence="5">Gos25-1</strain>
    </source>
</reference>
<dbReference type="PRINTS" id="PR00455">
    <property type="entry name" value="HTHTETR"/>
</dbReference>
<evidence type="ECO:0000256" key="1">
    <source>
        <dbReference type="ARBA" id="ARBA00023125"/>
    </source>
</evidence>
<dbReference type="Pfam" id="PF00440">
    <property type="entry name" value="TetR_N"/>
    <property type="match status" value="1"/>
</dbReference>
<dbReference type="Proteomes" id="UP000290567">
    <property type="component" value="Unassembled WGS sequence"/>
</dbReference>
<dbReference type="SUPFAM" id="SSF48498">
    <property type="entry name" value="Tetracyclin repressor-like, C-terminal domain"/>
    <property type="match status" value="1"/>
</dbReference>
<dbReference type="PROSITE" id="PS50977">
    <property type="entry name" value="HTH_TETR_2"/>
    <property type="match status" value="1"/>
</dbReference>
<sequence length="198" mass="22496">MDKKEIILDALRELFKEGKAGTASVSDIAKKAGIAKGGLYYYFRSKEEVLDALVMREYEDIIQACKELVEQSNGNALQKLALLLKTYRNSYVDTSLDEYLHMPQNAAIHQKSLAQILSSLSQIISRIIEQGIEENTFICEYPQEYAEILMSVFTFLLDPGIFPWTAEQYVMKLKALADMLEKGLRAPKDSFAFLYSNN</sequence>
<name>A0A4P5P5L5_9ENTE</name>